<dbReference type="OrthoDB" id="2387165at2759"/>
<keyword evidence="3" id="KW-1185">Reference proteome</keyword>
<feature type="compositionally biased region" description="Basic and acidic residues" evidence="1">
    <location>
        <begin position="97"/>
        <end position="106"/>
    </location>
</feature>
<evidence type="ECO:0000256" key="1">
    <source>
        <dbReference type="SAM" id="MobiDB-lite"/>
    </source>
</evidence>
<proteinExistence type="predicted"/>
<name>A0A369JDW3_HYPMA</name>
<reference evidence="2" key="1">
    <citation type="submission" date="2018-04" db="EMBL/GenBank/DDBJ databases">
        <title>Whole genome sequencing of Hypsizygus marmoreus.</title>
        <authorList>
            <person name="Choi I.-G."/>
            <person name="Min B."/>
            <person name="Kim J.-G."/>
            <person name="Kim S."/>
            <person name="Oh Y.-L."/>
            <person name="Kong W.-S."/>
            <person name="Park H."/>
            <person name="Jeong J."/>
            <person name="Song E.-S."/>
        </authorList>
    </citation>
    <scope>NUCLEOTIDE SEQUENCE [LARGE SCALE GENOMIC DNA]</scope>
    <source>
        <strain evidence="2">51987-8</strain>
    </source>
</reference>
<feature type="compositionally biased region" description="Basic and acidic residues" evidence="1">
    <location>
        <begin position="330"/>
        <end position="340"/>
    </location>
</feature>
<feature type="compositionally biased region" description="Acidic residues" evidence="1">
    <location>
        <begin position="341"/>
        <end position="388"/>
    </location>
</feature>
<comment type="caution">
    <text evidence="2">The sequence shown here is derived from an EMBL/GenBank/DDBJ whole genome shotgun (WGS) entry which is preliminary data.</text>
</comment>
<feature type="region of interest" description="Disordered" evidence="1">
    <location>
        <begin position="97"/>
        <end position="162"/>
    </location>
</feature>
<dbReference type="AlphaFoldDB" id="A0A369JDW3"/>
<feature type="compositionally biased region" description="Acidic residues" evidence="1">
    <location>
        <begin position="107"/>
        <end position="147"/>
    </location>
</feature>
<organism evidence="2 3">
    <name type="scientific">Hypsizygus marmoreus</name>
    <name type="common">White beech mushroom</name>
    <name type="synonym">Agaricus marmoreus</name>
    <dbReference type="NCBI Taxonomy" id="39966"/>
    <lineage>
        <taxon>Eukaryota</taxon>
        <taxon>Fungi</taxon>
        <taxon>Dikarya</taxon>
        <taxon>Basidiomycota</taxon>
        <taxon>Agaricomycotina</taxon>
        <taxon>Agaricomycetes</taxon>
        <taxon>Agaricomycetidae</taxon>
        <taxon>Agaricales</taxon>
        <taxon>Tricholomatineae</taxon>
        <taxon>Lyophyllaceae</taxon>
        <taxon>Hypsizygus</taxon>
    </lineage>
</organism>
<dbReference type="STRING" id="39966.A0A369JDW3"/>
<accession>A0A369JDW3</accession>
<feature type="region of interest" description="Disordered" evidence="1">
    <location>
        <begin position="330"/>
        <end position="403"/>
    </location>
</feature>
<protein>
    <submittedName>
        <fullName evidence="2">Uncharacterized protein</fullName>
    </submittedName>
</protein>
<dbReference type="EMBL" id="LUEZ02000069">
    <property type="protein sequence ID" value="RDB20329.1"/>
    <property type="molecule type" value="Genomic_DNA"/>
</dbReference>
<feature type="compositionally biased region" description="Pro residues" evidence="1">
    <location>
        <begin position="389"/>
        <end position="400"/>
    </location>
</feature>
<evidence type="ECO:0000313" key="3">
    <source>
        <dbReference type="Proteomes" id="UP000076154"/>
    </source>
</evidence>
<dbReference type="InParanoid" id="A0A369JDW3"/>
<feature type="compositionally biased region" description="Pro residues" evidence="1">
    <location>
        <begin position="148"/>
        <end position="159"/>
    </location>
</feature>
<dbReference type="Proteomes" id="UP000076154">
    <property type="component" value="Unassembled WGS sequence"/>
</dbReference>
<sequence>MFVFVQSTARAAKQRTDLLTPFDTLTSHLNTTFTALSTALARSSTSDQEHPNVRPPKDRARAYLAILVGPSMGSAKSKVMFAVDGLETKVWGLREDVHRDPRKENEDNVEGDEDGSSGSDGFEEENEEEGNDSDVDTDDDEDQDGPEDSPPPSRSPSPEPLSHAIQQRALQAADRLLSRTLAAADADGHGMSADMAPTQTHILLRAPRRFVHPAWIPRQNMSASLDGALREFFQDSGLTKLTKQRTDLLTSFDTLTSHLNTTFTALSTALARSRSSTSDQEHPNVGPARDRARAYLAILVGPSMGSAKSKVMFAVDGLETKVWGLREDVHRDPRKEKEDNVEGDDDDDDDDEDGYSGSDDFEEENEEEGNDSDVDTDDDENEDEDGPEDSPPPSRSPSPEPLSHAIQQRALQAADRLLSRTLAAADADGHGMSADMAPTQTHILLRAPRRFVHPAWIPRQNMSASLDGALHEFFHDSGLTKLTEGDVSNRKRKPKKGNEVEGVWITCRGGLTGDEDDEPIPDTDQHTEWDEMIWWSWDGKIAGFSEW</sequence>
<evidence type="ECO:0000313" key="2">
    <source>
        <dbReference type="EMBL" id="RDB20329.1"/>
    </source>
</evidence>
<gene>
    <name evidence="2" type="ORF">Hypma_012614</name>
</gene>